<dbReference type="GO" id="GO:0070402">
    <property type="term" value="F:NADPH binding"/>
    <property type="evidence" value="ECO:0007669"/>
    <property type="project" value="TreeGrafter"/>
</dbReference>
<dbReference type="InterPro" id="IPR013154">
    <property type="entry name" value="ADH-like_N"/>
</dbReference>
<reference evidence="4" key="1">
    <citation type="submission" date="2020-08" db="EMBL/GenBank/DDBJ databases">
        <title>Ramlibacter sp. USB13 16S ribosomal RNA gene genome sequencing and assembly.</title>
        <authorList>
            <person name="Kang M."/>
        </authorList>
    </citation>
    <scope>NUCLEOTIDE SEQUENCE</scope>
    <source>
        <strain evidence="4">USB13</strain>
    </source>
</reference>
<evidence type="ECO:0000256" key="2">
    <source>
        <dbReference type="ARBA" id="ARBA00023002"/>
    </source>
</evidence>
<keyword evidence="2" id="KW-0560">Oxidoreductase</keyword>
<dbReference type="SUPFAM" id="SSF51735">
    <property type="entry name" value="NAD(P)-binding Rossmann-fold domains"/>
    <property type="match status" value="1"/>
</dbReference>
<proteinExistence type="predicted"/>
<sequence length="325" mass="34191">MRSWWIRTEAGAMKLEMREVPVPRPGAGQLAVRIRAAALNRGEFIAGHGLHAAGAAARPAGFEASGEVTAVGEGVAGFAVGQRVMGRCDGAFAEHGLMQAGEAFVVPEALSWEQAACAYVTYLTAHDMLIAQGRLRAGEWMLVTGISSGVGVAALQVAKALGARVMGTSGSPAKLQRLQAMGLDVALATRAPDFVPAVLEASGGRGVDLVVNTVGGSVFAACVEALGFEGRLATVGYVDGVVRAELDLMALHKKRLQLFGVSNKMRTVRHRVDAAAEFRRDLLPLMEAGRVVPLVDQAYPFEALDEARRAMEAGAHLGKIVLRVD</sequence>
<accession>A0A923MKW2</accession>
<evidence type="ECO:0000256" key="1">
    <source>
        <dbReference type="ARBA" id="ARBA00022857"/>
    </source>
</evidence>
<keyword evidence="5" id="KW-1185">Reference proteome</keyword>
<dbReference type="PANTHER" id="PTHR48106:SF8">
    <property type="entry name" value="OS02G0805600 PROTEIN"/>
    <property type="match status" value="1"/>
</dbReference>
<keyword evidence="1" id="KW-0521">NADP</keyword>
<dbReference type="AlphaFoldDB" id="A0A923MKW2"/>
<dbReference type="Proteomes" id="UP000608513">
    <property type="component" value="Unassembled WGS sequence"/>
</dbReference>
<dbReference type="Gene3D" id="3.90.180.10">
    <property type="entry name" value="Medium-chain alcohol dehydrogenases, catalytic domain"/>
    <property type="match status" value="1"/>
</dbReference>
<gene>
    <name evidence="4" type="ORF">H8N03_00940</name>
</gene>
<dbReference type="InterPro" id="IPR036291">
    <property type="entry name" value="NAD(P)-bd_dom_sf"/>
</dbReference>
<protein>
    <submittedName>
        <fullName evidence="4">Zinc-binding dehydrogenase</fullName>
    </submittedName>
</protein>
<organism evidence="4 5">
    <name type="scientific">Ramlibacter cellulosilyticus</name>
    <dbReference type="NCBI Taxonomy" id="2764187"/>
    <lineage>
        <taxon>Bacteria</taxon>
        <taxon>Pseudomonadati</taxon>
        <taxon>Pseudomonadota</taxon>
        <taxon>Betaproteobacteria</taxon>
        <taxon>Burkholderiales</taxon>
        <taxon>Comamonadaceae</taxon>
        <taxon>Ramlibacter</taxon>
    </lineage>
</organism>
<dbReference type="InterPro" id="IPR013149">
    <property type="entry name" value="ADH-like_C"/>
</dbReference>
<evidence type="ECO:0000313" key="5">
    <source>
        <dbReference type="Proteomes" id="UP000608513"/>
    </source>
</evidence>
<feature type="domain" description="Enoyl reductase (ER)" evidence="3">
    <location>
        <begin position="11"/>
        <end position="322"/>
    </location>
</feature>
<dbReference type="PANTHER" id="PTHR48106">
    <property type="entry name" value="QUINONE OXIDOREDUCTASE PIG3-RELATED"/>
    <property type="match status" value="1"/>
</dbReference>
<name>A0A923MKW2_9BURK</name>
<dbReference type="Pfam" id="PF00107">
    <property type="entry name" value="ADH_zinc_N"/>
    <property type="match status" value="1"/>
</dbReference>
<dbReference type="GO" id="GO:0016651">
    <property type="term" value="F:oxidoreductase activity, acting on NAD(P)H"/>
    <property type="evidence" value="ECO:0007669"/>
    <property type="project" value="TreeGrafter"/>
</dbReference>
<dbReference type="Pfam" id="PF08240">
    <property type="entry name" value="ADH_N"/>
    <property type="match status" value="1"/>
</dbReference>
<dbReference type="Gene3D" id="3.40.50.720">
    <property type="entry name" value="NAD(P)-binding Rossmann-like Domain"/>
    <property type="match status" value="1"/>
</dbReference>
<dbReference type="SUPFAM" id="SSF50129">
    <property type="entry name" value="GroES-like"/>
    <property type="match status" value="1"/>
</dbReference>
<dbReference type="SMART" id="SM00829">
    <property type="entry name" value="PKS_ER"/>
    <property type="match status" value="1"/>
</dbReference>
<comment type="caution">
    <text evidence="4">The sequence shown here is derived from an EMBL/GenBank/DDBJ whole genome shotgun (WGS) entry which is preliminary data.</text>
</comment>
<dbReference type="InterPro" id="IPR011032">
    <property type="entry name" value="GroES-like_sf"/>
</dbReference>
<evidence type="ECO:0000313" key="4">
    <source>
        <dbReference type="EMBL" id="MBC5781487.1"/>
    </source>
</evidence>
<evidence type="ECO:0000259" key="3">
    <source>
        <dbReference type="SMART" id="SM00829"/>
    </source>
</evidence>
<dbReference type="RefSeq" id="WP_187074243.1">
    <property type="nucleotide sequence ID" value="NZ_JACORT010000001.1"/>
</dbReference>
<dbReference type="EMBL" id="JACORT010000001">
    <property type="protein sequence ID" value="MBC5781487.1"/>
    <property type="molecule type" value="Genomic_DNA"/>
</dbReference>
<dbReference type="InterPro" id="IPR020843">
    <property type="entry name" value="ER"/>
</dbReference>